<name>A0A158M1W4_9BORD</name>
<reference evidence="4 5" key="1">
    <citation type="submission" date="2014-03" db="EMBL/GenBank/DDBJ databases">
        <title>Genome sequence of Bordetella holmseii.</title>
        <authorList>
            <person name="Harvill E."/>
            <person name="Goodfield L.L."/>
            <person name="Ivanov Y."/>
            <person name="Meyer J.A."/>
            <person name="Newth C."/>
            <person name="Cassiday P."/>
            <person name="Tondella M.L."/>
            <person name="Liao P."/>
            <person name="Zimmerman J."/>
            <person name="Meert K."/>
            <person name="Wessel D."/>
            <person name="Berger J."/>
            <person name="Dean J.M."/>
            <person name="Holubkov R."/>
            <person name="Burr J."/>
            <person name="Liu T."/>
            <person name="Brinkac L.M."/>
            <person name="Sanka R."/>
            <person name="Kim M."/>
            <person name="Losada L."/>
        </authorList>
    </citation>
    <scope>NUCLEOTIDE SEQUENCE [LARGE SCALE GENOMIC DNA]</scope>
    <source>
        <strain evidence="4 5">CDC-H585-BH</strain>
    </source>
</reference>
<dbReference type="NCBIfam" id="NF005748">
    <property type="entry name" value="PRK07572.1"/>
    <property type="match status" value="1"/>
</dbReference>
<dbReference type="SUPFAM" id="SSF51556">
    <property type="entry name" value="Metallo-dependent hydrolases"/>
    <property type="match status" value="1"/>
</dbReference>
<dbReference type="PATRIC" id="fig|1331206.3.peg.3053"/>
<accession>A0A158M1W4</accession>
<proteinExistence type="predicted"/>
<feature type="domain" description="Amidohydrolase 3" evidence="3">
    <location>
        <begin position="42"/>
        <end position="400"/>
    </location>
</feature>
<dbReference type="AlphaFoldDB" id="A0A158M1W4"/>
<dbReference type="Gene3D" id="3.20.20.140">
    <property type="entry name" value="Metal-dependent hydrolases"/>
    <property type="match status" value="1"/>
</dbReference>
<dbReference type="GO" id="GO:0006209">
    <property type="term" value="P:cytosine catabolic process"/>
    <property type="evidence" value="ECO:0007669"/>
    <property type="project" value="TreeGrafter"/>
</dbReference>
<comment type="caution">
    <text evidence="4">The sequence shown here is derived from an EMBL/GenBank/DDBJ whole genome shotgun (WGS) entry which is preliminary data.</text>
</comment>
<dbReference type="InterPro" id="IPR052349">
    <property type="entry name" value="Metallo-hydrolase_Enzymes"/>
</dbReference>
<dbReference type="SUPFAM" id="SSF51338">
    <property type="entry name" value="Composite domain of metallo-dependent hydrolases"/>
    <property type="match status" value="1"/>
</dbReference>
<dbReference type="EMBL" id="JFZZ01000124">
    <property type="protein sequence ID" value="KAK88114.1"/>
    <property type="molecule type" value="Genomic_DNA"/>
</dbReference>
<evidence type="ECO:0000259" key="3">
    <source>
        <dbReference type="Pfam" id="PF07969"/>
    </source>
</evidence>
<evidence type="ECO:0000313" key="4">
    <source>
        <dbReference type="EMBL" id="KAK88114.1"/>
    </source>
</evidence>
<dbReference type="GO" id="GO:0004131">
    <property type="term" value="F:cytosine deaminase activity"/>
    <property type="evidence" value="ECO:0007669"/>
    <property type="project" value="UniProtKB-EC"/>
</dbReference>
<dbReference type="InterPro" id="IPR011059">
    <property type="entry name" value="Metal-dep_hydrolase_composite"/>
</dbReference>
<gene>
    <name evidence="4" type="ORF">L497_3306</name>
</gene>
<dbReference type="FunFam" id="3.20.20.140:FF:000019">
    <property type="entry name" value="Cytosine deaminase"/>
    <property type="match status" value="1"/>
</dbReference>
<dbReference type="PANTHER" id="PTHR32027">
    <property type="entry name" value="CYTOSINE DEAMINASE"/>
    <property type="match status" value="1"/>
</dbReference>
<dbReference type="RefSeq" id="WP_005017765.1">
    <property type="nucleotide sequence ID" value="NZ_JFZZ01000124.1"/>
</dbReference>
<sequence length="425" mass="46219">MLDLIIRNAMLPDGRGPLDIGVQDGRIAVIATQLAAEAGQTLQADGQLVTTPFIDAHFHMDSTLSYGLPRVNQSGTLLEGIALWGELKPLLTQQALVDRALAYCDWAVARGLLAIRSHVDICDPRLLAVEALLHVREQVKPYLDLQLVAFPQDGLLRSPNALQNLQRALDMGVDVVGGIPHFERTMADGAESVRILCEIAAERGLLVDMHCDESDDPLSRHIESLAYHSQRLGLQGRVTGSHLSSMHSMDNYYVSKLLPLMREAGVAAIANPLINITLQGRHDSYPKRRGMTRVPELLAAGIPVAFGHDCVMDPWYSLGSGDMLEVAHMGLHVAQMTGREAMRACFEAVTTTPAAIMGLKDIGLEVGKRADLVLLQARDPVEALHLRATRLAVLRAGRIIATTPPARASLDLPGRPASVDFQLQR</sequence>
<dbReference type="InterPro" id="IPR013108">
    <property type="entry name" value="Amidohydro_3"/>
</dbReference>
<dbReference type="CDD" id="cd01293">
    <property type="entry name" value="Bact_CD"/>
    <property type="match status" value="1"/>
</dbReference>
<dbReference type="GO" id="GO:0046872">
    <property type="term" value="F:metal ion binding"/>
    <property type="evidence" value="ECO:0007669"/>
    <property type="project" value="UniProtKB-KW"/>
</dbReference>
<organism evidence="4 5">
    <name type="scientific">Bordetella holmesii CDC-H585-BH</name>
    <dbReference type="NCBI Taxonomy" id="1331206"/>
    <lineage>
        <taxon>Bacteria</taxon>
        <taxon>Pseudomonadati</taxon>
        <taxon>Pseudomonadota</taxon>
        <taxon>Betaproteobacteria</taxon>
        <taxon>Burkholderiales</taxon>
        <taxon>Alcaligenaceae</taxon>
        <taxon>Bordetella</taxon>
    </lineage>
</organism>
<evidence type="ECO:0000256" key="1">
    <source>
        <dbReference type="ARBA" id="ARBA00022723"/>
    </source>
</evidence>
<protein>
    <submittedName>
        <fullName evidence="4">Cytosine deaminase</fullName>
        <ecNumber evidence="4">3.5.4.1</ecNumber>
    </submittedName>
</protein>
<dbReference type="PANTHER" id="PTHR32027:SF0">
    <property type="entry name" value="CYTOSINE DEAMINASE"/>
    <property type="match status" value="1"/>
</dbReference>
<dbReference type="GeneID" id="93121559"/>
<keyword evidence="1" id="KW-0479">Metal-binding</keyword>
<keyword evidence="2 4" id="KW-0378">Hydrolase</keyword>
<dbReference type="EC" id="3.5.4.1" evidence="4"/>
<dbReference type="Pfam" id="PF07969">
    <property type="entry name" value="Amidohydro_3"/>
    <property type="match status" value="1"/>
</dbReference>
<dbReference type="InterPro" id="IPR032466">
    <property type="entry name" value="Metal_Hydrolase"/>
</dbReference>
<dbReference type="Proteomes" id="UP000026682">
    <property type="component" value="Unassembled WGS sequence"/>
</dbReference>
<evidence type="ECO:0000256" key="2">
    <source>
        <dbReference type="ARBA" id="ARBA00022801"/>
    </source>
</evidence>
<evidence type="ECO:0000313" key="5">
    <source>
        <dbReference type="Proteomes" id="UP000026682"/>
    </source>
</evidence>
<dbReference type="GO" id="GO:0035888">
    <property type="term" value="F:isoguanine deaminase activity"/>
    <property type="evidence" value="ECO:0007669"/>
    <property type="project" value="TreeGrafter"/>
</dbReference>
<dbReference type="Gene3D" id="2.30.40.10">
    <property type="entry name" value="Urease, subunit C, domain 1"/>
    <property type="match status" value="1"/>
</dbReference>